<reference evidence="2" key="1">
    <citation type="submission" date="2019-05" db="EMBL/GenBank/DDBJ databases">
        <title>Whole genome sequencing of Pseudanabaena catenata USMAC16.</title>
        <authorList>
            <person name="Khan Z."/>
            <person name="Omar W.M."/>
            <person name="Convey P."/>
            <person name="Merican F."/>
            <person name="Najimudin N."/>
        </authorList>
    </citation>
    <scope>NUCLEOTIDE SEQUENCE</scope>
    <source>
        <strain evidence="2">USMAC16</strain>
    </source>
</reference>
<name>A0A9X4M510_9CYAN</name>
<keyword evidence="1" id="KW-0472">Membrane</keyword>
<sequence>MLIAQAIVNNSEEVSLAVQGAWQNTWELAFNGTLYQALTNLGLIIAVASLLLWIIQFTKNLIDDQSYRQFGELIWPVIVIVLLTNGGQNLIGLTNGMRTVINNANNSVLGAITSTAQLEKTLSALADFSVTQEQIIAYRQQCNGLTKNEEMQVCLQEVNTKAQALLGNYQSNYGAVAAALVGKLQKQIQKASENPLEAVTNLFPGTVISRSIMLAAIETFMVAMQSAFQALIEVGFLLTGLLGPLAVGASLLPIGAKPLYAWMTGFWSLGMAKLSLNIVTGLAATAIAASAQMDTLSIAIVLGLLAPILALSLSAGGGMAIFSAILSAASAAASAGLNIGLRISR</sequence>
<feature type="transmembrane region" description="Helical" evidence="1">
    <location>
        <begin position="230"/>
        <end position="254"/>
    </location>
</feature>
<gene>
    <name evidence="2" type="ORF">FEV09_00235</name>
</gene>
<keyword evidence="3" id="KW-1185">Reference proteome</keyword>
<protein>
    <recommendedName>
        <fullName evidence="4">NAD/NADP transhydrogenase beta subunit</fullName>
    </recommendedName>
</protein>
<organism evidence="2 3">
    <name type="scientific">Pseudanabaena catenata USMAC16</name>
    <dbReference type="NCBI Taxonomy" id="1855837"/>
    <lineage>
        <taxon>Bacteria</taxon>
        <taxon>Bacillati</taxon>
        <taxon>Cyanobacteriota</taxon>
        <taxon>Cyanophyceae</taxon>
        <taxon>Pseudanabaenales</taxon>
        <taxon>Pseudanabaenaceae</taxon>
        <taxon>Pseudanabaena</taxon>
    </lineage>
</organism>
<dbReference type="AlphaFoldDB" id="A0A9X4M510"/>
<evidence type="ECO:0000313" key="2">
    <source>
        <dbReference type="EMBL" id="MDG3492979.1"/>
    </source>
</evidence>
<feature type="transmembrane region" description="Helical" evidence="1">
    <location>
        <begin position="266"/>
        <end position="289"/>
    </location>
</feature>
<feature type="transmembrane region" description="Helical" evidence="1">
    <location>
        <begin position="321"/>
        <end position="341"/>
    </location>
</feature>
<proteinExistence type="predicted"/>
<feature type="transmembrane region" description="Helical" evidence="1">
    <location>
        <begin position="34"/>
        <end position="55"/>
    </location>
</feature>
<evidence type="ECO:0000256" key="1">
    <source>
        <dbReference type="SAM" id="Phobius"/>
    </source>
</evidence>
<accession>A0A9X4M510</accession>
<evidence type="ECO:0008006" key="4">
    <source>
        <dbReference type="Google" id="ProtNLM"/>
    </source>
</evidence>
<comment type="caution">
    <text evidence="2">The sequence shown here is derived from an EMBL/GenBank/DDBJ whole genome shotgun (WGS) entry which is preliminary data.</text>
</comment>
<feature type="transmembrane region" description="Helical" evidence="1">
    <location>
        <begin position="296"/>
        <end position="315"/>
    </location>
</feature>
<evidence type="ECO:0000313" key="3">
    <source>
        <dbReference type="Proteomes" id="UP001152872"/>
    </source>
</evidence>
<keyword evidence="1" id="KW-1133">Transmembrane helix</keyword>
<dbReference type="Proteomes" id="UP001152872">
    <property type="component" value="Unassembled WGS sequence"/>
</dbReference>
<dbReference type="RefSeq" id="WP_009625005.1">
    <property type="nucleotide sequence ID" value="NZ_VBTY01000001.1"/>
</dbReference>
<keyword evidence="1" id="KW-0812">Transmembrane</keyword>
<dbReference type="EMBL" id="VBTY01000001">
    <property type="protein sequence ID" value="MDG3492979.1"/>
    <property type="molecule type" value="Genomic_DNA"/>
</dbReference>